<organism evidence="3 4">
    <name type="scientific">Chryseobacterium aquaticum</name>
    <dbReference type="NCBI Taxonomy" id="452084"/>
    <lineage>
        <taxon>Bacteria</taxon>
        <taxon>Pseudomonadati</taxon>
        <taxon>Bacteroidota</taxon>
        <taxon>Flavobacteriia</taxon>
        <taxon>Flavobacteriales</taxon>
        <taxon>Weeksellaceae</taxon>
        <taxon>Chryseobacterium group</taxon>
        <taxon>Chryseobacterium</taxon>
    </lineage>
</organism>
<evidence type="ECO:0000259" key="2">
    <source>
        <dbReference type="Pfam" id="PF00582"/>
    </source>
</evidence>
<dbReference type="STRING" id="452084.AR438_10465"/>
<dbReference type="InterPro" id="IPR006016">
    <property type="entry name" value="UspA"/>
</dbReference>
<name>A0A0Q3HU24_9FLAO</name>
<evidence type="ECO:0000313" key="4">
    <source>
        <dbReference type="Proteomes" id="UP000051682"/>
    </source>
</evidence>
<keyword evidence="4" id="KW-1185">Reference proteome</keyword>
<dbReference type="EMBL" id="LLYZ01000005">
    <property type="protein sequence ID" value="KQK25997.1"/>
    <property type="molecule type" value="Genomic_DNA"/>
</dbReference>
<dbReference type="SUPFAM" id="SSF52402">
    <property type="entry name" value="Adenine nucleotide alpha hydrolases-like"/>
    <property type="match status" value="2"/>
</dbReference>
<gene>
    <name evidence="3" type="ORF">AR438_10465</name>
</gene>
<reference evidence="3 4" key="1">
    <citation type="submission" date="2015-10" db="EMBL/GenBank/DDBJ databases">
        <title>Chryseobacterium aquaticum genome.</title>
        <authorList>
            <person name="Newman J.D."/>
            <person name="Ferguson M.B."/>
            <person name="Miller J.R."/>
        </authorList>
    </citation>
    <scope>NUCLEOTIDE SEQUENCE [LARGE SCALE GENOMIC DNA]</scope>
    <source>
        <strain evidence="3 4">KCTC 12483</strain>
    </source>
</reference>
<dbReference type="CDD" id="cd00293">
    <property type="entry name" value="USP-like"/>
    <property type="match status" value="1"/>
</dbReference>
<dbReference type="PANTHER" id="PTHR46268">
    <property type="entry name" value="STRESS RESPONSE PROTEIN NHAX"/>
    <property type="match status" value="1"/>
</dbReference>
<dbReference type="Pfam" id="PF00582">
    <property type="entry name" value="Usp"/>
    <property type="match status" value="1"/>
</dbReference>
<protein>
    <recommendedName>
        <fullName evidence="2">UspA domain-containing protein</fullName>
    </recommendedName>
</protein>
<comment type="caution">
    <text evidence="3">The sequence shown here is derived from an EMBL/GenBank/DDBJ whole genome shotgun (WGS) entry which is preliminary data.</text>
</comment>
<dbReference type="PRINTS" id="PR01438">
    <property type="entry name" value="UNVRSLSTRESS"/>
</dbReference>
<dbReference type="Gene3D" id="3.40.50.620">
    <property type="entry name" value="HUPs"/>
    <property type="match status" value="2"/>
</dbReference>
<dbReference type="InterPro" id="IPR014729">
    <property type="entry name" value="Rossmann-like_a/b/a_fold"/>
</dbReference>
<feature type="domain" description="UspA" evidence="2">
    <location>
        <begin position="7"/>
        <end position="149"/>
    </location>
</feature>
<dbReference type="AlphaFoldDB" id="A0A0Q3HU24"/>
<accession>A0A0Q3HU24</accession>
<dbReference type="InterPro" id="IPR006015">
    <property type="entry name" value="Universal_stress_UspA"/>
</dbReference>
<evidence type="ECO:0000313" key="3">
    <source>
        <dbReference type="EMBL" id="KQK25997.1"/>
    </source>
</evidence>
<dbReference type="Proteomes" id="UP000051682">
    <property type="component" value="Unassembled WGS sequence"/>
</dbReference>
<proteinExistence type="inferred from homology"/>
<evidence type="ECO:0000256" key="1">
    <source>
        <dbReference type="ARBA" id="ARBA00008791"/>
    </source>
</evidence>
<dbReference type="PANTHER" id="PTHR46268:SF6">
    <property type="entry name" value="UNIVERSAL STRESS PROTEIN UP12"/>
    <property type="match status" value="1"/>
</dbReference>
<sequence length="303" mass="34647">MKMNTEIKTILVPTDFSEKSNNAVAMATEMAMRHQSKIILFHVVNNYYLIDRSGKQVIGTEVVQENTEKAEDALETLKKSLQEKYSSLQVDIQLKSEHMVNSMNDLVVSEDVDLVVMGTKGQQKLKQFILGSFSYSVLSNVHCSVLLIPEGFQKYEFKKILFPVRVLDHLNDKLELTLSLAKKNKSIINILGISDQNDVTSLTTAYLDVKKKLFIKSADYTSDFLLTEDKAVHISKFSKEENADLIVLNYEDEESWKSFFSENFLKKIINNTEIPLFFLKPKITRKHTNKDLGNYDITLPYPG</sequence>
<comment type="similarity">
    <text evidence="1">Belongs to the universal stress protein A family.</text>
</comment>